<evidence type="ECO:0000313" key="2">
    <source>
        <dbReference type="Proteomes" id="UP000271977"/>
    </source>
</evidence>
<comment type="caution">
    <text evidence="1">The sequence shown here is derived from an EMBL/GenBank/DDBJ whole genome shotgun (WGS) entry which is preliminary data.</text>
</comment>
<protein>
    <submittedName>
        <fullName evidence="1">Uncharacterized protein</fullName>
    </submittedName>
</protein>
<gene>
    <name evidence="1" type="ORF">D8789_05235</name>
</gene>
<dbReference type="AlphaFoldDB" id="A0A428H359"/>
<dbReference type="RefSeq" id="WP_125430856.1">
    <property type="nucleotide sequence ID" value="NZ_RJPV01000003.1"/>
</dbReference>
<dbReference type="Pfam" id="PF16888">
    <property type="entry name" value="YwqH-like"/>
    <property type="match status" value="1"/>
</dbReference>
<organism evidence="1 2">
    <name type="scientific">Streptococcus mitis</name>
    <dbReference type="NCBI Taxonomy" id="28037"/>
    <lineage>
        <taxon>Bacteria</taxon>
        <taxon>Bacillati</taxon>
        <taxon>Bacillota</taxon>
        <taxon>Bacilli</taxon>
        <taxon>Lactobacillales</taxon>
        <taxon>Streptococcaceae</taxon>
        <taxon>Streptococcus</taxon>
        <taxon>Streptococcus mitis group</taxon>
    </lineage>
</organism>
<sequence length="131" mass="15179">MGEYYRQIASYFRQCASSMQVEKAAIDEKIHRLRDASSALAIKIESIQVQSRSLSQILPLDSTQFKGSRQEDFEEKFHSLETELSNFCSGHENNKKTIDDKIQTLTSESSDLQNKINNYYRQARVYDNLDD</sequence>
<name>A0A428H359_STRMT</name>
<accession>A0A428H359</accession>
<dbReference type="Proteomes" id="UP000271977">
    <property type="component" value="Unassembled WGS sequence"/>
</dbReference>
<evidence type="ECO:0000313" key="1">
    <source>
        <dbReference type="EMBL" id="RSJ90220.1"/>
    </source>
</evidence>
<dbReference type="EMBL" id="RJPV01000003">
    <property type="protein sequence ID" value="RSJ90220.1"/>
    <property type="molecule type" value="Genomic_DNA"/>
</dbReference>
<reference evidence="1 2" key="1">
    <citation type="submission" date="2018-11" db="EMBL/GenBank/DDBJ databases">
        <title>Species Designations Belie Phenotypic and Genotypic Heterogeneity in Oral Streptococci.</title>
        <authorList>
            <person name="Velsko I."/>
        </authorList>
    </citation>
    <scope>NUCLEOTIDE SEQUENCE [LARGE SCALE GENOMIC DNA]</scope>
    <source>
        <strain evidence="1 2">BCC30</strain>
    </source>
</reference>
<proteinExistence type="predicted"/>
<dbReference type="InterPro" id="IPR031681">
    <property type="entry name" value="YwqH-like"/>
</dbReference>